<protein>
    <submittedName>
        <fullName evidence="2">TIGR03617 family F420-dependent LLM class oxidoreductase</fullName>
        <ecNumber evidence="2">1.-.-.-</ecNumber>
    </submittedName>
</protein>
<dbReference type="Pfam" id="PF00296">
    <property type="entry name" value="Bac_luciferase"/>
    <property type="match status" value="1"/>
</dbReference>
<evidence type="ECO:0000313" key="2">
    <source>
        <dbReference type="EMBL" id="MEV0705971.1"/>
    </source>
</evidence>
<gene>
    <name evidence="2" type="ORF">AB0I48_00220</name>
</gene>
<dbReference type="RefSeq" id="WP_357778922.1">
    <property type="nucleotide sequence ID" value="NZ_JBFAKC010000001.1"/>
</dbReference>
<name>A0ABV3FKL9_9NOCA</name>
<proteinExistence type="predicted"/>
<keyword evidence="3" id="KW-1185">Reference proteome</keyword>
<dbReference type="PANTHER" id="PTHR43244">
    <property type="match status" value="1"/>
</dbReference>
<dbReference type="EC" id="1.-.-.-" evidence="2"/>
<organism evidence="2 3">
    <name type="scientific">Nocardia aurea</name>
    <dbReference type="NCBI Taxonomy" id="2144174"/>
    <lineage>
        <taxon>Bacteria</taxon>
        <taxon>Bacillati</taxon>
        <taxon>Actinomycetota</taxon>
        <taxon>Actinomycetes</taxon>
        <taxon>Mycobacteriales</taxon>
        <taxon>Nocardiaceae</taxon>
        <taxon>Nocardia</taxon>
    </lineage>
</organism>
<feature type="domain" description="Luciferase-like" evidence="1">
    <location>
        <begin position="10"/>
        <end position="304"/>
    </location>
</feature>
<dbReference type="InterPro" id="IPR019919">
    <property type="entry name" value="Lucif-like_OxRdtase_MSMEG_2256"/>
</dbReference>
<dbReference type="InterPro" id="IPR011251">
    <property type="entry name" value="Luciferase-like_dom"/>
</dbReference>
<sequence>MKVYTAIYGPANAVERTAALREMGVSGVFTFEGPHDVFAPLTLASTVGDMDLLTNVAIAFPRNPIHLAHQANDLQLLSSGRFTLGLGTQIRPQIEKRFGVEFGRPTARMGELVAAVRAIFDCWNTGTRLDFRGEYYRHTLMTPTFNPGPNPFGPPPIFVGALGPRMTRTAAEVADGLLVMPFNSARYLRERVLPAVWEGLAVGGRDPRTFTILPEVIVAVGDTDEEQAAADAATRKLLGFYGSTPAYRPVLELHGWGDLQTDLNALSKRGRWQDMARLIDDDILETIAARGKPAQVAADIRDRVGGISDRVCFYQPYAPSDRTMGELVGYLTGDR</sequence>
<dbReference type="CDD" id="cd01097">
    <property type="entry name" value="Tetrahydromethanopterin_reductase"/>
    <property type="match status" value="1"/>
</dbReference>
<dbReference type="PANTHER" id="PTHR43244:SF2">
    <property type="entry name" value="CONSERVED HYPOTHETICAL ALANINE AND PROLINE-RICH PROTEIN"/>
    <property type="match status" value="1"/>
</dbReference>
<evidence type="ECO:0000259" key="1">
    <source>
        <dbReference type="Pfam" id="PF00296"/>
    </source>
</evidence>
<dbReference type="InterPro" id="IPR050564">
    <property type="entry name" value="F420-G6PD/mer"/>
</dbReference>
<comment type="caution">
    <text evidence="2">The sequence shown here is derived from an EMBL/GenBank/DDBJ whole genome shotgun (WGS) entry which is preliminary data.</text>
</comment>
<dbReference type="Gene3D" id="3.20.20.30">
    <property type="entry name" value="Luciferase-like domain"/>
    <property type="match status" value="1"/>
</dbReference>
<dbReference type="EMBL" id="JBFAKC010000001">
    <property type="protein sequence ID" value="MEV0705971.1"/>
    <property type="molecule type" value="Genomic_DNA"/>
</dbReference>
<dbReference type="NCBIfam" id="TIGR03617">
    <property type="entry name" value="F420_MSMEG_2256"/>
    <property type="match status" value="1"/>
</dbReference>
<accession>A0ABV3FKL9</accession>
<dbReference type="InterPro" id="IPR036661">
    <property type="entry name" value="Luciferase-like_sf"/>
</dbReference>
<evidence type="ECO:0000313" key="3">
    <source>
        <dbReference type="Proteomes" id="UP001551695"/>
    </source>
</evidence>
<dbReference type="Proteomes" id="UP001551695">
    <property type="component" value="Unassembled WGS sequence"/>
</dbReference>
<reference evidence="2 3" key="1">
    <citation type="submission" date="2024-06" db="EMBL/GenBank/DDBJ databases">
        <title>The Natural Products Discovery Center: Release of the First 8490 Sequenced Strains for Exploring Actinobacteria Biosynthetic Diversity.</title>
        <authorList>
            <person name="Kalkreuter E."/>
            <person name="Kautsar S.A."/>
            <person name="Yang D."/>
            <person name="Bader C.D."/>
            <person name="Teijaro C.N."/>
            <person name="Fluegel L."/>
            <person name="Davis C.M."/>
            <person name="Simpson J.R."/>
            <person name="Lauterbach L."/>
            <person name="Steele A.D."/>
            <person name="Gui C."/>
            <person name="Meng S."/>
            <person name="Li G."/>
            <person name="Viehrig K."/>
            <person name="Ye F."/>
            <person name="Su P."/>
            <person name="Kiefer A.F."/>
            <person name="Nichols A."/>
            <person name="Cepeda A.J."/>
            <person name="Yan W."/>
            <person name="Fan B."/>
            <person name="Jiang Y."/>
            <person name="Adhikari A."/>
            <person name="Zheng C.-J."/>
            <person name="Schuster L."/>
            <person name="Cowan T.M."/>
            <person name="Smanski M.J."/>
            <person name="Chevrette M.G."/>
            <person name="De Carvalho L.P.S."/>
            <person name="Shen B."/>
        </authorList>
    </citation>
    <scope>NUCLEOTIDE SEQUENCE [LARGE SCALE GENOMIC DNA]</scope>
    <source>
        <strain evidence="2 3">NPDC050403</strain>
    </source>
</reference>
<dbReference type="GO" id="GO:0016491">
    <property type="term" value="F:oxidoreductase activity"/>
    <property type="evidence" value="ECO:0007669"/>
    <property type="project" value="UniProtKB-KW"/>
</dbReference>
<dbReference type="SUPFAM" id="SSF51679">
    <property type="entry name" value="Bacterial luciferase-like"/>
    <property type="match status" value="1"/>
</dbReference>
<keyword evidence="2" id="KW-0560">Oxidoreductase</keyword>